<protein>
    <submittedName>
        <fullName evidence="1">Uncharacterized protein</fullName>
    </submittedName>
</protein>
<dbReference type="AlphaFoldDB" id="A0A6B4TMC9"/>
<dbReference type="RefSeq" id="WP_058007837.1">
    <property type="nucleotide sequence ID" value="NZ_JAIQUR010000004.1"/>
</dbReference>
<dbReference type="Proteomes" id="UP000472521">
    <property type="component" value="Unassembled WGS sequence"/>
</dbReference>
<sequence>MVLFIKKNDFDDIYFVGIIDDSDEIEEMVKDTNFLYLEFGNIHIKIEAIEGYGKLSVKIFNELNYEASSDEPIGKVKVGDIIFTNPLATNKISSVGFVNLEEHETVLICDVLYFKMEHGQELFVDPGFCRINMGG</sequence>
<gene>
    <name evidence="1" type="ORF">FCV25_14250</name>
</gene>
<evidence type="ECO:0000313" key="1">
    <source>
        <dbReference type="EMBL" id="NFF02906.1"/>
    </source>
</evidence>
<comment type="caution">
    <text evidence="1">The sequence shown here is derived from an EMBL/GenBank/DDBJ whole genome shotgun (WGS) entry which is preliminary data.</text>
</comment>
<evidence type="ECO:0000313" key="2">
    <source>
        <dbReference type="Proteomes" id="UP000472521"/>
    </source>
</evidence>
<organism evidence="1 2">
    <name type="scientific">Clostridium botulinum</name>
    <dbReference type="NCBI Taxonomy" id="1491"/>
    <lineage>
        <taxon>Bacteria</taxon>
        <taxon>Bacillati</taxon>
        <taxon>Bacillota</taxon>
        <taxon>Clostridia</taxon>
        <taxon>Eubacteriales</taxon>
        <taxon>Clostridiaceae</taxon>
        <taxon>Clostridium</taxon>
    </lineage>
</organism>
<reference evidence="1 2" key="1">
    <citation type="submission" date="2019-04" db="EMBL/GenBank/DDBJ databases">
        <title>Genome sequencing of Clostridium botulinum Groups I-IV and Clostridium butyricum.</title>
        <authorList>
            <person name="Brunt J."/>
            <person name="Van Vliet A.H.M."/>
            <person name="Stringer S.C."/>
            <person name="Carter A.T."/>
            <person name="Peck M.W."/>
        </authorList>
    </citation>
    <scope>NUCLEOTIDE SEQUENCE [LARGE SCALE GENOMIC DNA]</scope>
    <source>
        <strain evidence="1 2">IFR 18/054</strain>
    </source>
</reference>
<dbReference type="EMBL" id="SWND01000008">
    <property type="protein sequence ID" value="NFF02906.1"/>
    <property type="molecule type" value="Genomic_DNA"/>
</dbReference>
<accession>A0A6B4TMC9</accession>
<proteinExistence type="predicted"/>
<name>A0A6B4TMC9_CLOBO</name>